<dbReference type="AlphaFoldDB" id="A0A7S1SJ16"/>
<dbReference type="InterPro" id="IPR029787">
    <property type="entry name" value="Nucleotide_cyclase"/>
</dbReference>
<dbReference type="PROSITE" id="PS50125">
    <property type="entry name" value="GUANYLATE_CYCLASE_2"/>
    <property type="match status" value="2"/>
</dbReference>
<dbReference type="SUPFAM" id="SSF55073">
    <property type="entry name" value="Nucleotide cyclase"/>
    <property type="match status" value="2"/>
</dbReference>
<dbReference type="EMBL" id="HBGG01000654">
    <property type="protein sequence ID" value="CAD9198145.1"/>
    <property type="molecule type" value="Transcribed_RNA"/>
</dbReference>
<dbReference type="Pfam" id="PF00211">
    <property type="entry name" value="Guanylate_cyc"/>
    <property type="match status" value="1"/>
</dbReference>
<evidence type="ECO:0000313" key="2">
    <source>
        <dbReference type="EMBL" id="CAD9198145.1"/>
    </source>
</evidence>
<dbReference type="InterPro" id="IPR001054">
    <property type="entry name" value="A/G_cyclase"/>
</dbReference>
<dbReference type="GO" id="GO:0006171">
    <property type="term" value="P:cAMP biosynthetic process"/>
    <property type="evidence" value="ECO:0007669"/>
    <property type="project" value="TreeGrafter"/>
</dbReference>
<dbReference type="PANTHER" id="PTHR43081:SF19">
    <property type="entry name" value="PH-SENSITIVE ADENYLATE CYCLASE RV1264"/>
    <property type="match status" value="1"/>
</dbReference>
<reference evidence="2" key="1">
    <citation type="submission" date="2021-01" db="EMBL/GenBank/DDBJ databases">
        <authorList>
            <person name="Corre E."/>
            <person name="Pelletier E."/>
            <person name="Niang G."/>
            <person name="Scheremetjew M."/>
            <person name="Finn R."/>
            <person name="Kale V."/>
            <person name="Holt S."/>
            <person name="Cochrane G."/>
            <person name="Meng A."/>
            <person name="Brown T."/>
            <person name="Cohen L."/>
        </authorList>
    </citation>
    <scope>NUCLEOTIDE SEQUENCE</scope>
    <source>
        <strain evidence="2">PLY429</strain>
    </source>
</reference>
<sequence>MGNACCTRAGGESPVAYPATGDLPSGVLHKDGVTYGHHSGGAKGGATGDSAASLTDDYIKAIAASPPVPRPSVFSKTLSTRGDVGLDILLQAPKTAGPSREAVFETVTKKIKGSGYALLMKLEVETEEPLAKLGALQYVRAGLNIGFWEIPSLRVIKMDDERVFALCHDASHAVQAAIVAMRFCEAFEARHPEALPLSLSVGVSHGDLMVLRNDFYGDPVNVASKLGEDNGEPGDIAIAQSVTEKLQDTSHGRQLLSNLDLDPKNVLISGVEIPYALVKLREGVDPTAILPSFAIPSDTDVYNWVSKQTKAGALSPAALSCLESLSLDWPAKSNAHKTSEQLTEELMLECTMMQSDMSGFTRLTRKYGILHFLTLIINCRRIYDEVIPEFGGQVVKYDGDNVITFFSEPADASNAAAALLQRVNEYNMGLHKDFQIRLKFGMATGDVLIVDHDIAGPAWDECCVLGEDLAEIGEVLVSPAVRRHKSMISFRARFEDRAAPKKRSKSDGMAYQEEMMQYFNMMPGSS</sequence>
<dbReference type="GO" id="GO:0035556">
    <property type="term" value="P:intracellular signal transduction"/>
    <property type="evidence" value="ECO:0007669"/>
    <property type="project" value="InterPro"/>
</dbReference>
<evidence type="ECO:0000259" key="1">
    <source>
        <dbReference type="PROSITE" id="PS50125"/>
    </source>
</evidence>
<proteinExistence type="predicted"/>
<organism evidence="2">
    <name type="scientific">Tetraselmis chuii</name>
    <dbReference type="NCBI Taxonomy" id="63592"/>
    <lineage>
        <taxon>Eukaryota</taxon>
        <taxon>Viridiplantae</taxon>
        <taxon>Chlorophyta</taxon>
        <taxon>core chlorophytes</taxon>
        <taxon>Chlorodendrophyceae</taxon>
        <taxon>Chlorodendrales</taxon>
        <taxon>Chlorodendraceae</taxon>
        <taxon>Tetraselmis</taxon>
    </lineage>
</organism>
<gene>
    <name evidence="2" type="ORF">TCHU04912_LOCUS378</name>
</gene>
<dbReference type="Gene3D" id="3.30.70.1230">
    <property type="entry name" value="Nucleotide cyclase"/>
    <property type="match status" value="2"/>
</dbReference>
<dbReference type="InterPro" id="IPR050697">
    <property type="entry name" value="Adenylyl/Guanylyl_Cyclase_3/4"/>
</dbReference>
<accession>A0A7S1SJ16</accession>
<protein>
    <recommendedName>
        <fullName evidence="1">Guanylate cyclase domain-containing protein</fullName>
    </recommendedName>
</protein>
<name>A0A7S1SJ16_9CHLO</name>
<dbReference type="PANTHER" id="PTHR43081">
    <property type="entry name" value="ADENYLATE CYCLASE, TERMINAL-DIFFERENTIATION SPECIFIC-RELATED"/>
    <property type="match status" value="1"/>
</dbReference>
<dbReference type="CDD" id="cd07302">
    <property type="entry name" value="CHD"/>
    <property type="match status" value="1"/>
</dbReference>
<feature type="domain" description="Guanylate cyclase" evidence="1">
    <location>
        <begin position="351"/>
        <end position="456"/>
    </location>
</feature>
<feature type="domain" description="Guanylate cyclase" evidence="1">
    <location>
        <begin position="172"/>
        <end position="227"/>
    </location>
</feature>